<feature type="transmembrane region" description="Helical" evidence="6">
    <location>
        <begin position="259"/>
        <end position="285"/>
    </location>
</feature>
<dbReference type="OrthoDB" id="5145974at2"/>
<evidence type="ECO:0000256" key="4">
    <source>
        <dbReference type="ARBA" id="ARBA00022989"/>
    </source>
</evidence>
<gene>
    <name evidence="8" type="ORF">SAMN05421806_115160</name>
</gene>
<keyword evidence="2" id="KW-1003">Cell membrane</keyword>
<feature type="transmembrane region" description="Helical" evidence="6">
    <location>
        <begin position="413"/>
        <end position="434"/>
    </location>
</feature>
<organism evidence="8 9">
    <name type="scientific">Streptomyces indicus</name>
    <dbReference type="NCBI Taxonomy" id="417292"/>
    <lineage>
        <taxon>Bacteria</taxon>
        <taxon>Bacillati</taxon>
        <taxon>Actinomycetota</taxon>
        <taxon>Actinomycetes</taxon>
        <taxon>Kitasatosporales</taxon>
        <taxon>Streptomycetaceae</taxon>
        <taxon>Streptomyces</taxon>
    </lineage>
</organism>
<feature type="transmembrane region" description="Helical" evidence="6">
    <location>
        <begin position="41"/>
        <end position="66"/>
    </location>
</feature>
<dbReference type="Pfam" id="PF02687">
    <property type="entry name" value="FtsX"/>
    <property type="match status" value="1"/>
</dbReference>
<evidence type="ECO:0000256" key="2">
    <source>
        <dbReference type="ARBA" id="ARBA00022475"/>
    </source>
</evidence>
<evidence type="ECO:0000313" key="9">
    <source>
        <dbReference type="Proteomes" id="UP000199155"/>
    </source>
</evidence>
<proteinExistence type="predicted"/>
<protein>
    <submittedName>
        <fullName evidence="8">FtsX-like permease family protein</fullName>
    </submittedName>
</protein>
<feature type="transmembrane region" description="Helical" evidence="6">
    <location>
        <begin position="190"/>
        <end position="212"/>
    </location>
</feature>
<reference evidence="8 9" key="1">
    <citation type="submission" date="2016-10" db="EMBL/GenBank/DDBJ databases">
        <authorList>
            <person name="de Groot N.N."/>
        </authorList>
    </citation>
    <scope>NUCLEOTIDE SEQUENCE [LARGE SCALE GENOMIC DNA]</scope>
    <source>
        <strain evidence="8 9">CGMCC 4.5727</strain>
    </source>
</reference>
<evidence type="ECO:0000313" key="8">
    <source>
        <dbReference type="EMBL" id="SDK98786.1"/>
    </source>
</evidence>
<feature type="transmembrane region" description="Helical" evidence="6">
    <location>
        <begin position="96"/>
        <end position="116"/>
    </location>
</feature>
<dbReference type="Proteomes" id="UP000199155">
    <property type="component" value="Unassembled WGS sequence"/>
</dbReference>
<dbReference type="InterPro" id="IPR003838">
    <property type="entry name" value="ABC3_permease_C"/>
</dbReference>
<evidence type="ECO:0000256" key="5">
    <source>
        <dbReference type="ARBA" id="ARBA00023136"/>
    </source>
</evidence>
<keyword evidence="5 6" id="KW-0472">Membrane</keyword>
<evidence type="ECO:0000256" key="6">
    <source>
        <dbReference type="SAM" id="Phobius"/>
    </source>
</evidence>
<feature type="domain" description="ABC3 transporter permease C-terminal" evidence="7">
    <location>
        <begin position="99"/>
        <end position="217"/>
    </location>
</feature>
<keyword evidence="9" id="KW-1185">Reference proteome</keyword>
<dbReference type="STRING" id="417292.SAMN05421806_115160"/>
<feature type="transmembrane region" description="Helical" evidence="6">
    <location>
        <begin position="353"/>
        <end position="379"/>
    </location>
</feature>
<feature type="transmembrane region" description="Helical" evidence="6">
    <location>
        <begin position="322"/>
        <end position="341"/>
    </location>
</feature>
<dbReference type="GO" id="GO:0005886">
    <property type="term" value="C:plasma membrane"/>
    <property type="evidence" value="ECO:0007669"/>
    <property type="project" value="UniProtKB-SubCell"/>
</dbReference>
<dbReference type="RefSeq" id="WP_093615514.1">
    <property type="nucleotide sequence ID" value="NZ_FNFF01000015.1"/>
</dbReference>
<dbReference type="AlphaFoldDB" id="A0A1G9GDM1"/>
<feature type="transmembrane region" description="Helical" evidence="6">
    <location>
        <begin position="148"/>
        <end position="170"/>
    </location>
</feature>
<comment type="subcellular location">
    <subcellularLocation>
        <location evidence="1">Cell membrane</location>
        <topology evidence="1">Multi-pass membrane protein</topology>
    </subcellularLocation>
</comment>
<dbReference type="EMBL" id="FNFF01000015">
    <property type="protein sequence ID" value="SDK98786.1"/>
    <property type="molecule type" value="Genomic_DNA"/>
</dbReference>
<keyword evidence="4 6" id="KW-1133">Transmembrane helix</keyword>
<keyword evidence="3 6" id="KW-0812">Transmembrane</keyword>
<name>A0A1G9GDM1_9ACTN</name>
<evidence type="ECO:0000259" key="7">
    <source>
        <dbReference type="Pfam" id="PF02687"/>
    </source>
</evidence>
<evidence type="ECO:0000256" key="3">
    <source>
        <dbReference type="ARBA" id="ARBA00022692"/>
    </source>
</evidence>
<sequence length="481" mass="50131">MTDLAPPRTALPGPSRGGLRGHTRLAVILLRGSNRREWWRIGLTGFGALLATVFGLAAVLVASISWDDRAQTGSDLLLTSGRYSIPVLNDPGVRPGFAFAIGMLLVPVLGFLAQTTRVGAVHRDRRFANLRLAGATPRQVRSLAAVEAGLTCLVGAVAGLLLFLGVHALAGRLQAGDETLHWPSDVAVDWPLFLGVTLAVPLAVTLLSVLVLHRVVTSPLGVVRRARKQRSRGFYVVFVLCTAGAYATVQVGLEADFVSAFFPVLALVAVVLVGLGAVASAAAFARSMGGALLERAQRPDVLIAAGRLKADPWASARVHGTLLLITVAGVILVGVRALILGEVDRYGGDDEDYYSSGINLVACALAVAAVVALLALVTGTAESLITRRRALAAQSAAGVPHSVLRRAVLLETALPLAPALAVAGIGGTALYLAYGGLMGQPLPLASTLLVPVAVYAACLLATTCTLPLLRRTLHPAELRYE</sequence>
<feature type="transmembrane region" description="Helical" evidence="6">
    <location>
        <begin position="446"/>
        <end position="469"/>
    </location>
</feature>
<evidence type="ECO:0000256" key="1">
    <source>
        <dbReference type="ARBA" id="ARBA00004651"/>
    </source>
</evidence>
<accession>A0A1G9GDM1</accession>
<feature type="transmembrane region" description="Helical" evidence="6">
    <location>
        <begin position="233"/>
        <end position="253"/>
    </location>
</feature>